<protein>
    <submittedName>
        <fullName evidence="2">Uncharacterized protein</fullName>
    </submittedName>
</protein>
<gene>
    <name evidence="2" type="ORF">ADEAN_000131000</name>
</gene>
<dbReference type="AlphaFoldDB" id="A0A7G2C533"/>
<proteinExistence type="predicted"/>
<organism evidence="2 3">
    <name type="scientific">Angomonas deanei</name>
    <dbReference type="NCBI Taxonomy" id="59799"/>
    <lineage>
        <taxon>Eukaryota</taxon>
        <taxon>Discoba</taxon>
        <taxon>Euglenozoa</taxon>
        <taxon>Kinetoplastea</taxon>
        <taxon>Metakinetoplastina</taxon>
        <taxon>Trypanosomatida</taxon>
        <taxon>Trypanosomatidae</taxon>
        <taxon>Strigomonadinae</taxon>
        <taxon>Angomonas</taxon>
    </lineage>
</organism>
<dbReference type="VEuPathDB" id="TriTrypDB:ADEAN_000131000"/>
<feature type="region of interest" description="Disordered" evidence="1">
    <location>
        <begin position="174"/>
        <end position="195"/>
    </location>
</feature>
<feature type="region of interest" description="Disordered" evidence="1">
    <location>
        <begin position="45"/>
        <end position="98"/>
    </location>
</feature>
<sequence length="257" mass="29165">MDTSSRDSSPQEKEEEKNAELDFNKSVNPYRYRALVSRRAQVFSSYNHNSNSATNDKEEGEVEKEKEEETPNNNNNKTKKRESTAKRPSSAHPNTVVQSANLQRLLRVDRVALETLESEDRLLIQKSEQVQYTHYILPFYRLWLFKRETEANDRSADKDHKTEETMLSALTTFVSTPPREDPHLRSNIGTPSSTLQTVPSTLPTLDALFPPTARQFRGPSLSLGIGAVARLLAAETVQRSTVVAEERYERLKGMGVL</sequence>
<evidence type="ECO:0000313" key="2">
    <source>
        <dbReference type="EMBL" id="CAD2213867.1"/>
    </source>
</evidence>
<feature type="compositionally biased region" description="Basic and acidic residues" evidence="1">
    <location>
        <begin position="9"/>
        <end position="23"/>
    </location>
</feature>
<dbReference type="Proteomes" id="UP000515908">
    <property type="component" value="Chromosome 02"/>
</dbReference>
<keyword evidence="3" id="KW-1185">Reference proteome</keyword>
<evidence type="ECO:0000313" key="3">
    <source>
        <dbReference type="Proteomes" id="UP000515908"/>
    </source>
</evidence>
<name>A0A7G2C533_9TRYP</name>
<accession>A0A7G2C533</accession>
<dbReference type="EMBL" id="LR877146">
    <property type="protein sequence ID" value="CAD2213867.1"/>
    <property type="molecule type" value="Genomic_DNA"/>
</dbReference>
<feature type="region of interest" description="Disordered" evidence="1">
    <location>
        <begin position="1"/>
        <end position="30"/>
    </location>
</feature>
<evidence type="ECO:0000256" key="1">
    <source>
        <dbReference type="SAM" id="MobiDB-lite"/>
    </source>
</evidence>
<reference evidence="2 3" key="1">
    <citation type="submission" date="2020-08" db="EMBL/GenBank/DDBJ databases">
        <authorList>
            <person name="Newling K."/>
            <person name="Davey J."/>
            <person name="Forrester S."/>
        </authorList>
    </citation>
    <scope>NUCLEOTIDE SEQUENCE [LARGE SCALE GENOMIC DNA]</scope>
    <source>
        <strain evidence="3">Crithidia deanei Carvalho (ATCC PRA-265)</strain>
    </source>
</reference>